<organism evidence="6 7">
    <name type="scientific">Methanimicrococcus blatticola</name>
    <dbReference type="NCBI Taxonomy" id="91560"/>
    <lineage>
        <taxon>Archaea</taxon>
        <taxon>Methanobacteriati</taxon>
        <taxon>Methanobacteriota</taxon>
        <taxon>Stenosarchaea group</taxon>
        <taxon>Methanomicrobia</taxon>
        <taxon>Methanosarcinales</taxon>
        <taxon>Methanosarcinaceae</taxon>
        <taxon>Methanimicrococcus</taxon>
    </lineage>
</organism>
<dbReference type="FunFam" id="2.30.30.70:FF:000001">
    <property type="entry name" value="60S ribosomal protein L21"/>
    <property type="match status" value="1"/>
</dbReference>
<dbReference type="Pfam" id="PF01157">
    <property type="entry name" value="Ribosomal_L21e"/>
    <property type="match status" value="1"/>
</dbReference>
<evidence type="ECO:0000256" key="2">
    <source>
        <dbReference type="ARBA" id="ARBA00022980"/>
    </source>
</evidence>
<evidence type="ECO:0000313" key="6">
    <source>
        <dbReference type="EMBL" id="TDQ67951.1"/>
    </source>
</evidence>
<dbReference type="InterPro" id="IPR036948">
    <property type="entry name" value="Ribosomal_eL21_sf"/>
</dbReference>
<evidence type="ECO:0000256" key="3">
    <source>
        <dbReference type="ARBA" id="ARBA00023274"/>
    </source>
</evidence>
<dbReference type="HAMAP" id="MF_00369">
    <property type="entry name" value="Ribosomal_eL21"/>
    <property type="match status" value="1"/>
</dbReference>
<dbReference type="InterPro" id="IPR001147">
    <property type="entry name" value="Ribosomal_eL21"/>
</dbReference>
<dbReference type="Proteomes" id="UP000294855">
    <property type="component" value="Unassembled WGS sequence"/>
</dbReference>
<dbReference type="GO" id="GO:0006412">
    <property type="term" value="P:translation"/>
    <property type="evidence" value="ECO:0007669"/>
    <property type="project" value="UniProtKB-UniRule"/>
</dbReference>
<name>A0A484F2T8_9EURY</name>
<dbReference type="InterPro" id="IPR018259">
    <property type="entry name" value="Ribosomal_eL21_CS"/>
</dbReference>
<dbReference type="PANTHER" id="PTHR20981">
    <property type="entry name" value="60S RIBOSOMAL PROTEIN L21"/>
    <property type="match status" value="1"/>
</dbReference>
<dbReference type="Gene3D" id="2.30.30.70">
    <property type="entry name" value="Ribosomal protein L21"/>
    <property type="match status" value="1"/>
</dbReference>
<keyword evidence="7" id="KW-1185">Reference proteome</keyword>
<dbReference type="GO" id="GO:0003735">
    <property type="term" value="F:structural constituent of ribosome"/>
    <property type="evidence" value="ECO:0007669"/>
    <property type="project" value="InterPro"/>
</dbReference>
<evidence type="ECO:0000256" key="4">
    <source>
        <dbReference type="ARBA" id="ARBA00035219"/>
    </source>
</evidence>
<comment type="similarity">
    <text evidence="1 5">Belongs to the eukaryotic ribosomal protein eL21 family.</text>
</comment>
<evidence type="ECO:0000256" key="1">
    <source>
        <dbReference type="ARBA" id="ARBA00008427"/>
    </source>
</evidence>
<dbReference type="PROSITE" id="PS01171">
    <property type="entry name" value="RIBOSOMAL_L21E"/>
    <property type="match status" value="1"/>
</dbReference>
<reference evidence="6 7" key="1">
    <citation type="submission" date="2019-03" db="EMBL/GenBank/DDBJ databases">
        <title>Genomic Encyclopedia of Type Strains, Phase IV (KMG-IV): sequencing the most valuable type-strain genomes for metagenomic binning, comparative biology and taxonomic classification.</title>
        <authorList>
            <person name="Goeker M."/>
        </authorList>
    </citation>
    <scope>NUCLEOTIDE SEQUENCE [LARGE SCALE GENOMIC DNA]</scope>
    <source>
        <strain evidence="6 7">DSM 13328</strain>
    </source>
</reference>
<dbReference type="EMBL" id="SNYS01000010">
    <property type="protein sequence ID" value="TDQ67951.1"/>
    <property type="molecule type" value="Genomic_DNA"/>
</dbReference>
<sequence>MSSKSAGERRCTRYKLKNSIRERGMSAPSRAIQEFEEGQMVHIDIDASVQHGHPNPKFQGSTGKVVGQRGRAYVLSVRDGRAQKEVISLPQHLKPQKYN</sequence>
<dbReference type="SUPFAM" id="SSF50104">
    <property type="entry name" value="Translation proteins SH3-like domain"/>
    <property type="match status" value="1"/>
</dbReference>
<gene>
    <name evidence="5" type="primary">rpl21e</name>
    <name evidence="6" type="ORF">C7391_1505</name>
</gene>
<evidence type="ECO:0000313" key="7">
    <source>
        <dbReference type="Proteomes" id="UP000294855"/>
    </source>
</evidence>
<dbReference type="AlphaFoldDB" id="A0A484F2T8"/>
<dbReference type="RefSeq" id="WP_133517944.1">
    <property type="nucleotide sequence ID" value="NZ_JAHDUW010000001.1"/>
</dbReference>
<accession>A0A484F2T8</accession>
<dbReference type="GO" id="GO:1990904">
    <property type="term" value="C:ribonucleoprotein complex"/>
    <property type="evidence" value="ECO:0007669"/>
    <property type="project" value="UniProtKB-KW"/>
</dbReference>
<comment type="caution">
    <text evidence="6">The sequence shown here is derived from an EMBL/GenBank/DDBJ whole genome shotgun (WGS) entry which is preliminary data.</text>
</comment>
<protein>
    <recommendedName>
        <fullName evidence="4 5">Large ribosomal subunit protein eL21</fullName>
    </recommendedName>
</protein>
<proteinExistence type="inferred from homology"/>
<evidence type="ECO:0000256" key="5">
    <source>
        <dbReference type="HAMAP-Rule" id="MF_00369"/>
    </source>
</evidence>
<dbReference type="InterPro" id="IPR022856">
    <property type="entry name" value="Ribosomal_eL21_arc"/>
</dbReference>
<dbReference type="OrthoDB" id="6295at2157"/>
<dbReference type="GO" id="GO:0005840">
    <property type="term" value="C:ribosome"/>
    <property type="evidence" value="ECO:0007669"/>
    <property type="project" value="UniProtKB-KW"/>
</dbReference>
<dbReference type="NCBIfam" id="NF003303">
    <property type="entry name" value="PRK04306.1"/>
    <property type="match status" value="1"/>
</dbReference>
<keyword evidence="3 5" id="KW-0687">Ribonucleoprotein</keyword>
<keyword evidence="2 5" id="KW-0689">Ribosomal protein</keyword>
<dbReference type="InterPro" id="IPR008991">
    <property type="entry name" value="Translation_prot_SH3-like_sf"/>
</dbReference>